<dbReference type="EMBL" id="JBDFQZ010000013">
    <property type="protein sequence ID" value="KAK9669613.1"/>
    <property type="molecule type" value="Genomic_DNA"/>
</dbReference>
<dbReference type="PANTHER" id="PTHR31672:SF13">
    <property type="entry name" value="F-BOX PROTEIN CPR30-LIKE"/>
    <property type="match status" value="1"/>
</dbReference>
<feature type="domain" description="F-box" evidence="2">
    <location>
        <begin position="24"/>
        <end position="74"/>
    </location>
</feature>
<evidence type="ECO:0000313" key="3">
    <source>
        <dbReference type="EMBL" id="KAK9669613.1"/>
    </source>
</evidence>
<comment type="caution">
    <text evidence="3">The sequence shown here is derived from an EMBL/GenBank/DDBJ whole genome shotgun (WGS) entry which is preliminary data.</text>
</comment>
<reference evidence="3" key="1">
    <citation type="submission" date="2024-03" db="EMBL/GenBank/DDBJ databases">
        <title>WGS assembly of Saponaria officinalis var. Norfolk2.</title>
        <authorList>
            <person name="Jenkins J."/>
            <person name="Shu S."/>
            <person name="Grimwood J."/>
            <person name="Barry K."/>
            <person name="Goodstein D."/>
            <person name="Schmutz J."/>
            <person name="Leebens-Mack J."/>
            <person name="Osbourn A."/>
        </authorList>
    </citation>
    <scope>NUCLEOTIDE SEQUENCE [LARGE SCALE GENOMIC DNA]</scope>
    <source>
        <strain evidence="3">JIC</strain>
    </source>
</reference>
<feature type="region of interest" description="Disordered" evidence="1">
    <location>
        <begin position="1"/>
        <end position="21"/>
    </location>
</feature>
<dbReference type="AlphaFoldDB" id="A0AAW1GXP5"/>
<evidence type="ECO:0000313" key="4">
    <source>
        <dbReference type="Proteomes" id="UP001443914"/>
    </source>
</evidence>
<sequence length="158" mass="18793">MSMLRRKGRKKKGKKSRKTKKTIRVKLPYIPQNVIEEIFHKLPYNAMIRSKLVCKTWNSIISNPNFMNDYYNRRRLEGNTHLIFLNYDRIGIKQNFHTISHSDLVDNRLSSIIRNPLEDNKEWDAYVPRLIGSYNGLVAISCYKWLILWNPLTKEHSS</sequence>
<dbReference type="InterPro" id="IPR036047">
    <property type="entry name" value="F-box-like_dom_sf"/>
</dbReference>
<dbReference type="Gene3D" id="1.20.1280.50">
    <property type="match status" value="1"/>
</dbReference>
<feature type="non-terminal residue" evidence="3">
    <location>
        <position position="158"/>
    </location>
</feature>
<proteinExistence type="predicted"/>
<dbReference type="InterPro" id="IPR001810">
    <property type="entry name" value="F-box_dom"/>
</dbReference>
<evidence type="ECO:0000256" key="1">
    <source>
        <dbReference type="SAM" id="MobiDB-lite"/>
    </source>
</evidence>
<dbReference type="Pfam" id="PF00646">
    <property type="entry name" value="F-box"/>
    <property type="match status" value="1"/>
</dbReference>
<dbReference type="Proteomes" id="UP001443914">
    <property type="component" value="Unassembled WGS sequence"/>
</dbReference>
<keyword evidence="4" id="KW-1185">Reference proteome</keyword>
<organism evidence="3 4">
    <name type="scientific">Saponaria officinalis</name>
    <name type="common">Common soapwort</name>
    <name type="synonym">Lychnis saponaria</name>
    <dbReference type="NCBI Taxonomy" id="3572"/>
    <lineage>
        <taxon>Eukaryota</taxon>
        <taxon>Viridiplantae</taxon>
        <taxon>Streptophyta</taxon>
        <taxon>Embryophyta</taxon>
        <taxon>Tracheophyta</taxon>
        <taxon>Spermatophyta</taxon>
        <taxon>Magnoliopsida</taxon>
        <taxon>eudicotyledons</taxon>
        <taxon>Gunneridae</taxon>
        <taxon>Pentapetalae</taxon>
        <taxon>Caryophyllales</taxon>
        <taxon>Caryophyllaceae</taxon>
        <taxon>Caryophylleae</taxon>
        <taxon>Saponaria</taxon>
    </lineage>
</organism>
<dbReference type="SMART" id="SM00256">
    <property type="entry name" value="FBOX"/>
    <property type="match status" value="1"/>
</dbReference>
<dbReference type="PANTHER" id="PTHR31672">
    <property type="entry name" value="BNACNNG10540D PROTEIN"/>
    <property type="match status" value="1"/>
</dbReference>
<protein>
    <recommendedName>
        <fullName evidence="2">F-box domain-containing protein</fullName>
    </recommendedName>
</protein>
<dbReference type="PROSITE" id="PS50181">
    <property type="entry name" value="FBOX"/>
    <property type="match status" value="1"/>
</dbReference>
<dbReference type="InterPro" id="IPR050796">
    <property type="entry name" value="SCF_F-box_component"/>
</dbReference>
<gene>
    <name evidence="3" type="ORF">RND81_13G143500</name>
</gene>
<dbReference type="SUPFAM" id="SSF81383">
    <property type="entry name" value="F-box domain"/>
    <property type="match status" value="1"/>
</dbReference>
<evidence type="ECO:0000259" key="2">
    <source>
        <dbReference type="PROSITE" id="PS50181"/>
    </source>
</evidence>
<accession>A0AAW1GXP5</accession>
<name>A0AAW1GXP5_SAPOF</name>